<evidence type="ECO:0000313" key="1">
    <source>
        <dbReference type="EMBL" id="JAA83383.1"/>
    </source>
</evidence>
<protein>
    <submittedName>
        <fullName evidence="1">Uncharacterized protein</fullName>
    </submittedName>
</protein>
<reference evidence="1" key="1">
    <citation type="journal article" date="2013" name="BMC Genomics">
        <title>Unscrambling butterfly oogenesis.</title>
        <authorList>
            <person name="Carter J.M."/>
            <person name="Baker S.C."/>
            <person name="Pink R."/>
            <person name="Carter D.R."/>
            <person name="Collins A."/>
            <person name="Tomlin J."/>
            <person name="Gibbs M."/>
            <person name="Breuker C.J."/>
        </authorList>
    </citation>
    <scope>NUCLEOTIDE SEQUENCE</scope>
    <source>
        <tissue evidence="1">Ovary</tissue>
    </source>
</reference>
<proteinExistence type="predicted"/>
<reference evidence="1" key="2">
    <citation type="submission" date="2013-05" db="EMBL/GenBank/DDBJ databases">
        <authorList>
            <person name="Carter J.-M."/>
            <person name="Baker S.C."/>
            <person name="Pink R."/>
            <person name="Carter D.R.F."/>
            <person name="Collins A."/>
            <person name="Tomlin J."/>
            <person name="Gibbs M."/>
            <person name="Breuker C.J."/>
        </authorList>
    </citation>
    <scope>NUCLEOTIDE SEQUENCE</scope>
    <source>
        <tissue evidence="1">Ovary</tissue>
    </source>
</reference>
<dbReference type="EMBL" id="GAIX01009177">
    <property type="protein sequence ID" value="JAA83383.1"/>
    <property type="molecule type" value="Transcribed_RNA"/>
</dbReference>
<name>S4P478_9NEOP</name>
<organism evidence="1">
    <name type="scientific">Pararge aegeria</name>
    <name type="common">speckled wood butterfly</name>
    <dbReference type="NCBI Taxonomy" id="116150"/>
    <lineage>
        <taxon>Eukaryota</taxon>
        <taxon>Metazoa</taxon>
        <taxon>Ecdysozoa</taxon>
        <taxon>Arthropoda</taxon>
        <taxon>Hexapoda</taxon>
        <taxon>Insecta</taxon>
        <taxon>Pterygota</taxon>
        <taxon>Neoptera</taxon>
        <taxon>Endopterygota</taxon>
        <taxon>Lepidoptera</taxon>
        <taxon>Glossata</taxon>
        <taxon>Ditrysia</taxon>
        <taxon>Papilionoidea</taxon>
        <taxon>Nymphalidae</taxon>
        <taxon>Satyrinae</taxon>
        <taxon>Satyrini</taxon>
        <taxon>Parargina</taxon>
        <taxon>Pararge</taxon>
    </lineage>
</organism>
<dbReference type="AlphaFoldDB" id="S4P478"/>
<accession>S4P478</accession>
<sequence length="91" mass="11294">MRRPLILERRQLRFRYIEPAQENKKKTRENNAEKIQQFFQFLHLQILSPQNSFFFIILAGFKLFTKMSSIIFRLCNPSWLRPKIRCYRMWP</sequence>